<dbReference type="EMBL" id="MFNE01000043">
    <property type="protein sequence ID" value="OGG94078.1"/>
    <property type="molecule type" value="Genomic_DNA"/>
</dbReference>
<evidence type="ECO:0000256" key="1">
    <source>
        <dbReference type="SAM" id="Coils"/>
    </source>
</evidence>
<dbReference type="InterPro" id="IPR003399">
    <property type="entry name" value="Mce/MlaD"/>
</dbReference>
<accession>A0A1F6G7J6</accession>
<comment type="caution">
    <text evidence="3">The sequence shown here is derived from an EMBL/GenBank/DDBJ whole genome shotgun (WGS) entry which is preliminary data.</text>
</comment>
<dbReference type="Proteomes" id="UP000178449">
    <property type="component" value="Unassembled WGS sequence"/>
</dbReference>
<feature type="coiled-coil region" evidence="1">
    <location>
        <begin position="277"/>
        <end position="307"/>
    </location>
</feature>
<organism evidence="3 4">
    <name type="scientific">Candidatus Lambdaproteobacteria bacterium RIFOXYD2_FULL_50_16</name>
    <dbReference type="NCBI Taxonomy" id="1817772"/>
    <lineage>
        <taxon>Bacteria</taxon>
        <taxon>Pseudomonadati</taxon>
        <taxon>Pseudomonadota</taxon>
        <taxon>Candidatus Lambdaproteobacteria</taxon>
    </lineage>
</organism>
<evidence type="ECO:0000259" key="2">
    <source>
        <dbReference type="Pfam" id="PF02470"/>
    </source>
</evidence>
<dbReference type="PANTHER" id="PTHR33371:SF4">
    <property type="entry name" value="INTERMEMBRANE PHOSPHOLIPID TRANSPORT SYSTEM BINDING PROTEIN MLAD"/>
    <property type="match status" value="1"/>
</dbReference>
<name>A0A1F6G7J6_9PROT</name>
<dbReference type="PANTHER" id="PTHR33371">
    <property type="entry name" value="INTERMEMBRANE PHOSPHOLIPID TRANSPORT SYSTEM BINDING PROTEIN MLAD-RELATED"/>
    <property type="match status" value="1"/>
</dbReference>
<dbReference type="Pfam" id="PF02470">
    <property type="entry name" value="MlaD"/>
    <property type="match status" value="1"/>
</dbReference>
<dbReference type="AlphaFoldDB" id="A0A1F6G7J6"/>
<keyword evidence="1" id="KW-0175">Coiled coil</keyword>
<proteinExistence type="predicted"/>
<evidence type="ECO:0000313" key="3">
    <source>
        <dbReference type="EMBL" id="OGG94078.1"/>
    </source>
</evidence>
<gene>
    <name evidence="3" type="ORF">A2527_09510</name>
</gene>
<sequence length="544" mass="60174">MLDFLKKLARLKTEMNVGLLVLAAMAFLAIASIKVTRYDPDLKGTYRLKVTFDNVSGLALGTAVKVAGIQVGEINDIDLVDGRAEVTLLVYDKYRLRTNSQAMIKSIGILGDKYIEVTLGDQNQQTLQNGDRIQLIAPGGDLDSLVEDLSYILSDVRNVTSAINAAVGGERGEKQIKAIMDNLENLTGNLDQTLIKTNEKIGGILANLETLSSDLAQITGENKEELRNTIANFRDFSESLNRFIDANSEEINKSISSLDKLLARLAEDGPEITGDLKGILKENRQNLKDTMAEIKAASENLNSAMDQVESIAYKIDTGEGTVGRLINDEQTIDSIQSALDGVNEFINPINKLKIEVGFESERLLNQGTNKSYVDVKLRPVRDHYYILRLVNHPSGKITSTRTKTVDTSTDVVISDETAYQSRDTFRMSLMVAQRFFDTELLFGLYENTAGFGVHQFFGKNDQYRFNLDLYEFSRADLPVHLTTGGYWRFTQNFYAVAGMDDALNTQSDQAGKKLQNPYVGIGISFTEDYMKSLLGPAATAVTAP</sequence>
<dbReference type="InterPro" id="IPR052336">
    <property type="entry name" value="MlaD_Phospholipid_Transporter"/>
</dbReference>
<reference evidence="3 4" key="1">
    <citation type="journal article" date="2016" name="Nat. Commun.">
        <title>Thousands of microbial genomes shed light on interconnected biogeochemical processes in an aquifer system.</title>
        <authorList>
            <person name="Anantharaman K."/>
            <person name="Brown C.T."/>
            <person name="Hug L.A."/>
            <person name="Sharon I."/>
            <person name="Castelle C.J."/>
            <person name="Probst A.J."/>
            <person name="Thomas B.C."/>
            <person name="Singh A."/>
            <person name="Wilkins M.J."/>
            <person name="Karaoz U."/>
            <person name="Brodie E.L."/>
            <person name="Williams K.H."/>
            <person name="Hubbard S.S."/>
            <person name="Banfield J.F."/>
        </authorList>
    </citation>
    <scope>NUCLEOTIDE SEQUENCE [LARGE SCALE GENOMIC DNA]</scope>
</reference>
<protein>
    <recommendedName>
        <fullName evidence="2">Mce/MlaD domain-containing protein</fullName>
    </recommendedName>
</protein>
<dbReference type="STRING" id="1817772.A2527_09510"/>
<evidence type="ECO:0000313" key="4">
    <source>
        <dbReference type="Proteomes" id="UP000178449"/>
    </source>
</evidence>
<feature type="domain" description="Mce/MlaD" evidence="2">
    <location>
        <begin position="45"/>
        <end position="118"/>
    </location>
</feature>